<dbReference type="PANTHER" id="PTHR43261:SF6">
    <property type="entry name" value="ELONGATION FACTOR G-LIKE PROTEIN"/>
    <property type="match status" value="1"/>
</dbReference>
<dbReference type="InterPro" id="IPR035647">
    <property type="entry name" value="EFG_III/V"/>
</dbReference>
<keyword evidence="1" id="KW-0547">Nucleotide-binding</keyword>
<dbReference type="InterPro" id="IPR041095">
    <property type="entry name" value="EFG_II"/>
</dbReference>
<dbReference type="RefSeq" id="WP_278640370.1">
    <property type="nucleotide sequence ID" value="NZ_JAGZMZ010000015.1"/>
</dbReference>
<dbReference type="SUPFAM" id="SSF50447">
    <property type="entry name" value="Translation proteins"/>
    <property type="match status" value="1"/>
</dbReference>
<dbReference type="Proteomes" id="UP000753219">
    <property type="component" value="Unassembled WGS sequence"/>
</dbReference>
<dbReference type="SUPFAM" id="SSF52540">
    <property type="entry name" value="P-loop containing nucleoside triphosphate hydrolases"/>
    <property type="match status" value="1"/>
</dbReference>
<proteinExistence type="predicted"/>
<comment type="caution">
    <text evidence="4">The sequence shown here is derived from an EMBL/GenBank/DDBJ whole genome shotgun (WGS) entry which is preliminary data.</text>
</comment>
<dbReference type="CDD" id="cd16262">
    <property type="entry name" value="EFG_III"/>
    <property type="match status" value="1"/>
</dbReference>
<keyword evidence="2" id="KW-0342">GTP-binding</keyword>
<dbReference type="InterPro" id="IPR009000">
    <property type="entry name" value="Transl_B-barrel_sf"/>
</dbReference>
<dbReference type="Pfam" id="PF00009">
    <property type="entry name" value="GTP_EFTU"/>
    <property type="match status" value="1"/>
</dbReference>
<dbReference type="NCBIfam" id="NF009381">
    <property type="entry name" value="PRK12740.1-5"/>
    <property type="match status" value="1"/>
</dbReference>
<dbReference type="EMBL" id="JAGZMZ010000015">
    <property type="protein sequence ID" value="MBS4884453.1"/>
    <property type="molecule type" value="Genomic_DNA"/>
</dbReference>
<dbReference type="InterPro" id="IPR000795">
    <property type="entry name" value="T_Tr_GTP-bd_dom"/>
</dbReference>
<organism evidence="4 5">
    <name type="scientific">Amedibacillus dolichus</name>
    <dbReference type="NCBI Taxonomy" id="31971"/>
    <lineage>
        <taxon>Bacteria</taxon>
        <taxon>Bacillati</taxon>
        <taxon>Bacillota</taxon>
        <taxon>Erysipelotrichia</taxon>
        <taxon>Erysipelotrichales</taxon>
        <taxon>Erysipelotrichaceae</taxon>
        <taxon>Amedibacillus</taxon>
    </lineage>
</organism>
<sequence>MRDYLSHEVRNVVVLGHSGVGKTAVLESMLYFTKASDRFGVTSEGSSLIDYDAEEIRRGISVYATLVPIEWKDCKINFLDTPGYADFIRGVEEGVAVGDSALIVVDAKDVVQPGTQKAWEEAQKHNLPTIFFVNKLDEENTSFDTAYQTLRDSFGKSVIPFEVPIMENGKCIGSVNILRDKAWYFEGPLANSQKAQPVPENMVDIVKGYKDQIAEAVAMGDDELMEKFFSGEEFSEAELTRGVRLGVRSGDIRPVFSGSATHSVGIERLMDLIIKYFPTYGESGSITVHDEQGKDVVLETNEKEKLCAKVFKTVVDPFVGRITYVKVLAGVMSADSVVYNTDKEKQEKISGIFIIKGKHQTAVGKLFTGDIGAVVKLQYTQTNDTLCEKNERYVTEDILFSTPMLAMAVYPASKNDEDKMINALARMVEEDPTLRLENNTETKQSVLYGVGDQHLDVVLAKLKAKYKVEVRLETPRVPYRETIRKTAIGEGRNKKQSGGHGQFGHVFIEYAPNPDVEEMVFEEKVFGGAVPRQYFPAVEAGLRECMTSGILAGFKVVNVKATLLDGKYHDVDSSEMAFKLAARLSYKAGMAEAKPILLEPIVNITVRVPDDFTGTIIGDFNKRRGAIMGMGMVDGYQEIKAQVPLAEVLKYPIELRAMTQGRGVYTQEFDRYDPVPQNLAERIIAQHKKEMEE</sequence>
<dbReference type="InterPro" id="IPR047872">
    <property type="entry name" value="EFG_IV"/>
</dbReference>
<gene>
    <name evidence="4" type="ORF">KHZ85_06775</name>
</gene>
<dbReference type="InterPro" id="IPR009022">
    <property type="entry name" value="EFG_III"/>
</dbReference>
<protein>
    <submittedName>
        <fullName evidence="4">Elongation factor G</fullName>
    </submittedName>
</protein>
<dbReference type="FunFam" id="3.30.230.10:FF:000003">
    <property type="entry name" value="Elongation factor G"/>
    <property type="match status" value="1"/>
</dbReference>
<evidence type="ECO:0000256" key="2">
    <source>
        <dbReference type="ARBA" id="ARBA00023134"/>
    </source>
</evidence>
<dbReference type="PRINTS" id="PR00315">
    <property type="entry name" value="ELONGATNFCT"/>
</dbReference>
<dbReference type="InterPro" id="IPR020568">
    <property type="entry name" value="Ribosomal_Su5_D2-typ_SF"/>
</dbReference>
<dbReference type="CDD" id="cd01434">
    <property type="entry name" value="EFG_mtEFG1_IV"/>
    <property type="match status" value="1"/>
</dbReference>
<dbReference type="InterPro" id="IPR035649">
    <property type="entry name" value="EFG_V"/>
</dbReference>
<dbReference type="GO" id="GO:0032790">
    <property type="term" value="P:ribosome disassembly"/>
    <property type="evidence" value="ECO:0007669"/>
    <property type="project" value="TreeGrafter"/>
</dbReference>
<dbReference type="Pfam" id="PF00679">
    <property type="entry name" value="EFG_C"/>
    <property type="match status" value="1"/>
</dbReference>
<dbReference type="SUPFAM" id="SSF54980">
    <property type="entry name" value="EF-G C-terminal domain-like"/>
    <property type="match status" value="2"/>
</dbReference>
<feature type="domain" description="Tr-type G" evidence="3">
    <location>
        <begin position="7"/>
        <end position="281"/>
    </location>
</feature>
<reference evidence="4" key="1">
    <citation type="submission" date="2021-02" db="EMBL/GenBank/DDBJ databases">
        <title>Infant gut strain persistence is associated with maternal origin, phylogeny, and functional potential including surface adhesion and iron acquisition.</title>
        <authorList>
            <person name="Lou Y.C."/>
        </authorList>
    </citation>
    <scope>NUCLEOTIDE SEQUENCE</scope>
    <source>
        <strain evidence="4">L3_108_103G1_dasL3_108_103G1_concoct_2</strain>
    </source>
</reference>
<evidence type="ECO:0000256" key="1">
    <source>
        <dbReference type="ARBA" id="ARBA00022741"/>
    </source>
</evidence>
<dbReference type="NCBIfam" id="NF009379">
    <property type="entry name" value="PRK12740.1-3"/>
    <property type="match status" value="1"/>
</dbReference>
<dbReference type="CDD" id="cd03713">
    <property type="entry name" value="EFG_mtEFG_C"/>
    <property type="match status" value="1"/>
</dbReference>
<dbReference type="CDD" id="cd04088">
    <property type="entry name" value="EFG_mtEFG_II"/>
    <property type="match status" value="1"/>
</dbReference>
<dbReference type="InterPro" id="IPR005225">
    <property type="entry name" value="Small_GTP-bd"/>
</dbReference>
<dbReference type="Pfam" id="PF14492">
    <property type="entry name" value="EFG_III"/>
    <property type="match status" value="1"/>
</dbReference>
<dbReference type="Gene3D" id="3.40.50.300">
    <property type="entry name" value="P-loop containing nucleotide triphosphate hydrolases"/>
    <property type="match status" value="1"/>
</dbReference>
<dbReference type="SUPFAM" id="SSF54211">
    <property type="entry name" value="Ribosomal protein S5 domain 2-like"/>
    <property type="match status" value="1"/>
</dbReference>
<keyword evidence="4" id="KW-0251">Elongation factor</keyword>
<dbReference type="Pfam" id="PF03764">
    <property type="entry name" value="EFG_IV"/>
    <property type="match status" value="1"/>
</dbReference>
<dbReference type="InterPro" id="IPR014721">
    <property type="entry name" value="Ribsml_uS5_D2-typ_fold_subgr"/>
</dbReference>
<dbReference type="GO" id="GO:0003924">
    <property type="term" value="F:GTPase activity"/>
    <property type="evidence" value="ECO:0007669"/>
    <property type="project" value="InterPro"/>
</dbReference>
<dbReference type="PROSITE" id="PS51722">
    <property type="entry name" value="G_TR_2"/>
    <property type="match status" value="1"/>
</dbReference>
<dbReference type="AlphaFoldDB" id="A0A942W9J5"/>
<evidence type="ECO:0000313" key="4">
    <source>
        <dbReference type="EMBL" id="MBS4884453.1"/>
    </source>
</evidence>
<dbReference type="CDD" id="cd04170">
    <property type="entry name" value="EF-G_bact"/>
    <property type="match status" value="1"/>
</dbReference>
<dbReference type="FunFam" id="3.30.70.240:FF:000001">
    <property type="entry name" value="Elongation factor G"/>
    <property type="match status" value="1"/>
</dbReference>
<dbReference type="GO" id="GO:0003746">
    <property type="term" value="F:translation elongation factor activity"/>
    <property type="evidence" value="ECO:0007669"/>
    <property type="project" value="UniProtKB-KW"/>
</dbReference>
<dbReference type="Gene3D" id="3.30.70.240">
    <property type="match status" value="1"/>
</dbReference>
<dbReference type="GO" id="GO:0005525">
    <property type="term" value="F:GTP binding"/>
    <property type="evidence" value="ECO:0007669"/>
    <property type="project" value="UniProtKB-KW"/>
</dbReference>
<dbReference type="InterPro" id="IPR005517">
    <property type="entry name" value="Transl_elong_EFG/EF2_IV"/>
</dbReference>
<dbReference type="InterPro" id="IPR027417">
    <property type="entry name" value="P-loop_NTPase"/>
</dbReference>
<accession>A0A942W9J5</accession>
<dbReference type="Pfam" id="PF22042">
    <property type="entry name" value="EF-G_D2"/>
    <property type="match status" value="1"/>
</dbReference>
<evidence type="ECO:0000313" key="5">
    <source>
        <dbReference type="Proteomes" id="UP000753219"/>
    </source>
</evidence>
<dbReference type="Gene3D" id="2.40.30.10">
    <property type="entry name" value="Translation factors"/>
    <property type="match status" value="1"/>
</dbReference>
<dbReference type="Gene3D" id="3.30.230.10">
    <property type="match status" value="1"/>
</dbReference>
<name>A0A942W9J5_9FIRM</name>
<evidence type="ECO:0000259" key="3">
    <source>
        <dbReference type="PROSITE" id="PS51722"/>
    </source>
</evidence>
<dbReference type="InterPro" id="IPR053905">
    <property type="entry name" value="EF-G-like_DII"/>
</dbReference>
<dbReference type="SMART" id="SM00838">
    <property type="entry name" value="EFG_C"/>
    <property type="match status" value="1"/>
</dbReference>
<dbReference type="InterPro" id="IPR000640">
    <property type="entry name" value="EFG_V-like"/>
</dbReference>
<dbReference type="PANTHER" id="PTHR43261">
    <property type="entry name" value="TRANSLATION ELONGATION FACTOR G-RELATED"/>
    <property type="match status" value="1"/>
</dbReference>
<dbReference type="NCBIfam" id="TIGR00231">
    <property type="entry name" value="small_GTP"/>
    <property type="match status" value="1"/>
</dbReference>
<keyword evidence="4" id="KW-0648">Protein biosynthesis</keyword>
<dbReference type="SMART" id="SM00889">
    <property type="entry name" value="EFG_IV"/>
    <property type="match status" value="1"/>
</dbReference>
<dbReference type="Gene3D" id="3.30.70.870">
    <property type="entry name" value="Elongation Factor G (Translational Gtpase), domain 3"/>
    <property type="match status" value="1"/>
</dbReference>